<keyword evidence="4" id="KW-0479">Metal-binding</keyword>
<dbReference type="GO" id="GO:0046872">
    <property type="term" value="F:metal ion binding"/>
    <property type="evidence" value="ECO:0007669"/>
    <property type="project" value="UniProtKB-KW"/>
</dbReference>
<dbReference type="InterPro" id="IPR034686">
    <property type="entry name" value="Terpene_cyclase-like_2"/>
</dbReference>
<organism evidence="5 6">
    <name type="scientific">Plectosphaerella cucumerina</name>
    <dbReference type="NCBI Taxonomy" id="40658"/>
    <lineage>
        <taxon>Eukaryota</taxon>
        <taxon>Fungi</taxon>
        <taxon>Dikarya</taxon>
        <taxon>Ascomycota</taxon>
        <taxon>Pezizomycotina</taxon>
        <taxon>Sordariomycetes</taxon>
        <taxon>Hypocreomycetidae</taxon>
        <taxon>Glomerellales</taxon>
        <taxon>Plectosphaerellaceae</taxon>
        <taxon>Plectosphaerella</taxon>
    </lineage>
</organism>
<keyword evidence="4" id="KW-0456">Lyase</keyword>
<dbReference type="Proteomes" id="UP000813385">
    <property type="component" value="Unassembled WGS sequence"/>
</dbReference>
<evidence type="ECO:0000313" key="5">
    <source>
        <dbReference type="EMBL" id="KAH7361700.1"/>
    </source>
</evidence>
<keyword evidence="6" id="KW-1185">Reference proteome</keyword>
<keyword evidence="3 4" id="KW-0460">Magnesium</keyword>
<protein>
    <recommendedName>
        <fullName evidence="4">Terpene synthase</fullName>
        <ecNumber evidence="4">4.2.3.-</ecNumber>
    </recommendedName>
</protein>
<dbReference type="GO" id="GO:0010333">
    <property type="term" value="F:terpene synthase activity"/>
    <property type="evidence" value="ECO:0007669"/>
    <property type="project" value="InterPro"/>
</dbReference>
<gene>
    <name evidence="5" type="ORF">B0T11DRAFT_338677</name>
</gene>
<evidence type="ECO:0000256" key="1">
    <source>
        <dbReference type="ARBA" id="ARBA00001946"/>
    </source>
</evidence>
<dbReference type="Gene3D" id="1.10.600.10">
    <property type="entry name" value="Farnesyl Diphosphate Synthase"/>
    <property type="match status" value="1"/>
</dbReference>
<evidence type="ECO:0000256" key="2">
    <source>
        <dbReference type="ARBA" id="ARBA00006333"/>
    </source>
</evidence>
<dbReference type="GO" id="GO:0008299">
    <property type="term" value="P:isoprenoid biosynthetic process"/>
    <property type="evidence" value="ECO:0007669"/>
    <property type="project" value="UniProtKB-ARBA"/>
</dbReference>
<dbReference type="InterPro" id="IPR008949">
    <property type="entry name" value="Isoprenoid_synthase_dom_sf"/>
</dbReference>
<dbReference type="EMBL" id="JAGPXD010000003">
    <property type="protein sequence ID" value="KAH7361700.1"/>
    <property type="molecule type" value="Genomic_DNA"/>
</dbReference>
<dbReference type="AlphaFoldDB" id="A0A8K0TDU1"/>
<dbReference type="SUPFAM" id="SSF48576">
    <property type="entry name" value="Terpenoid synthases"/>
    <property type="match status" value="1"/>
</dbReference>
<dbReference type="PANTHER" id="PTHR35201:SF4">
    <property type="entry name" value="BETA-PINACENE SYNTHASE-RELATED"/>
    <property type="match status" value="1"/>
</dbReference>
<dbReference type="Pfam" id="PF19086">
    <property type="entry name" value="Terpene_syn_C_2"/>
    <property type="match status" value="1"/>
</dbReference>
<evidence type="ECO:0000313" key="6">
    <source>
        <dbReference type="Proteomes" id="UP000813385"/>
    </source>
</evidence>
<dbReference type="EC" id="4.2.3.-" evidence="4"/>
<dbReference type="OrthoDB" id="2861623at2759"/>
<comment type="caution">
    <text evidence="5">The sequence shown here is derived from an EMBL/GenBank/DDBJ whole genome shotgun (WGS) entry which is preliminary data.</text>
</comment>
<dbReference type="PANTHER" id="PTHR35201">
    <property type="entry name" value="TERPENE SYNTHASE"/>
    <property type="match status" value="1"/>
</dbReference>
<evidence type="ECO:0000256" key="4">
    <source>
        <dbReference type="RuleBase" id="RU366034"/>
    </source>
</evidence>
<name>A0A8K0TDU1_9PEZI</name>
<accession>A0A8K0TDU1</accession>
<sequence length="333" mass="37309">MDACTYLTPSTMSEQMLNRLDGRTLRIPDLWPLLKDWPRGRHAGYFSFKAMVEQGLECLGREKRNLIAAAEPDLLAAEFWPESRGKEVGLLLFYVIWQGYLDELLESLQNADQAVADAFRHGICDFVDGALDLGPPKKTIGDDDILTLFTQIADALKKRCPRDSLRRLSSAVRAYVYSTAEEYRLNRAGTVLSYEDYFALRKKTGGTAPLVALAEYAARTPLPESITMSQAWLHVSDAVCVIVGLTNDLLSFKKEIYCNSTLNAIATISHDDPYMSLDKVVARIIRDIASAVERVEEGEAQLLREASDPDEADDIRKVIRILKLNSTGNLSWR</sequence>
<comment type="similarity">
    <text evidence="2 4">Belongs to the terpene synthase family.</text>
</comment>
<evidence type="ECO:0000256" key="3">
    <source>
        <dbReference type="ARBA" id="ARBA00022842"/>
    </source>
</evidence>
<reference evidence="5" key="1">
    <citation type="journal article" date="2021" name="Nat. Commun.">
        <title>Genetic determinants of endophytism in the Arabidopsis root mycobiome.</title>
        <authorList>
            <person name="Mesny F."/>
            <person name="Miyauchi S."/>
            <person name="Thiergart T."/>
            <person name="Pickel B."/>
            <person name="Atanasova L."/>
            <person name="Karlsson M."/>
            <person name="Huettel B."/>
            <person name="Barry K.W."/>
            <person name="Haridas S."/>
            <person name="Chen C."/>
            <person name="Bauer D."/>
            <person name="Andreopoulos W."/>
            <person name="Pangilinan J."/>
            <person name="LaButti K."/>
            <person name="Riley R."/>
            <person name="Lipzen A."/>
            <person name="Clum A."/>
            <person name="Drula E."/>
            <person name="Henrissat B."/>
            <person name="Kohler A."/>
            <person name="Grigoriev I.V."/>
            <person name="Martin F.M."/>
            <person name="Hacquard S."/>
        </authorList>
    </citation>
    <scope>NUCLEOTIDE SEQUENCE</scope>
    <source>
        <strain evidence="5">MPI-CAGE-AT-0016</strain>
    </source>
</reference>
<comment type="cofactor">
    <cofactor evidence="1 4">
        <name>Mg(2+)</name>
        <dbReference type="ChEBI" id="CHEBI:18420"/>
    </cofactor>
</comment>
<proteinExistence type="inferred from homology"/>